<evidence type="ECO:0000256" key="4">
    <source>
        <dbReference type="ARBA" id="ARBA00023136"/>
    </source>
</evidence>
<reference evidence="6" key="1">
    <citation type="submission" date="2025-08" db="UniProtKB">
        <authorList>
            <consortium name="Ensembl"/>
        </authorList>
    </citation>
    <scope>IDENTIFICATION</scope>
</reference>
<dbReference type="Pfam" id="PF00335">
    <property type="entry name" value="Tetraspanin"/>
    <property type="match status" value="1"/>
</dbReference>
<evidence type="ECO:0000256" key="1">
    <source>
        <dbReference type="ARBA" id="ARBA00004141"/>
    </source>
</evidence>
<dbReference type="InterPro" id="IPR018499">
    <property type="entry name" value="Tetraspanin/Peripherin"/>
</dbReference>
<dbReference type="PRINTS" id="PR00259">
    <property type="entry name" value="TMFOUR"/>
</dbReference>
<evidence type="ECO:0000256" key="3">
    <source>
        <dbReference type="ARBA" id="ARBA00022989"/>
    </source>
</evidence>
<name>A0A8C7J4H7_ONCKI</name>
<keyword evidence="4 5" id="KW-0472">Membrane</keyword>
<dbReference type="GO" id="GO:0016020">
    <property type="term" value="C:membrane"/>
    <property type="evidence" value="ECO:0007669"/>
    <property type="project" value="UniProtKB-SubCell"/>
</dbReference>
<keyword evidence="7" id="KW-1185">Reference proteome</keyword>
<feature type="transmembrane region" description="Helical" evidence="5">
    <location>
        <begin position="66"/>
        <end position="89"/>
    </location>
</feature>
<dbReference type="Ensembl" id="ENSOKIT00005087480.1">
    <property type="protein sequence ID" value="ENSOKIP00005081963.1"/>
    <property type="gene ID" value="ENSOKIG00005035541.1"/>
</dbReference>
<evidence type="ECO:0000313" key="7">
    <source>
        <dbReference type="Proteomes" id="UP000694557"/>
    </source>
</evidence>
<keyword evidence="2 5" id="KW-0812">Transmembrane</keyword>
<feature type="transmembrane region" description="Helical" evidence="5">
    <location>
        <begin position="12"/>
        <end position="29"/>
    </location>
</feature>
<dbReference type="Proteomes" id="UP000694557">
    <property type="component" value="Unassembled WGS sequence"/>
</dbReference>
<reference evidence="6" key="2">
    <citation type="submission" date="2025-09" db="UniProtKB">
        <authorList>
            <consortium name="Ensembl"/>
        </authorList>
    </citation>
    <scope>IDENTIFICATION</scope>
</reference>
<dbReference type="AlphaFoldDB" id="A0A8C7J4H7"/>
<evidence type="ECO:0000313" key="6">
    <source>
        <dbReference type="Ensembl" id="ENSOKIP00005081963.1"/>
    </source>
</evidence>
<comment type="subcellular location">
    <subcellularLocation>
        <location evidence="1">Membrane</location>
        <topology evidence="1">Multi-pass membrane protein</topology>
    </subcellularLocation>
</comment>
<sequence>MIRLLTFPTQTHLSLIIALFEMVCGGFVCTKNSLCALNILYVMVSLLLIGVAAWGKWFGLVSSIRVVAGVVGVGIFLLFVAFVGLCGALMHHQVLLFFYMIILFLVFVVQLSVSAACLAISKEQQKELLEVGWNKSEATQKDVERTLNCCGFFHTNYNGTCDADCFANPLSCDPCAPIIQSHAEEVLRFVGGIGCFFSFTEILGVWLTHRYRNQKDSHPNSGAFL</sequence>
<dbReference type="PANTHER" id="PTHR19282">
    <property type="entry name" value="TETRASPANIN"/>
    <property type="match status" value="1"/>
</dbReference>
<feature type="transmembrane region" description="Helical" evidence="5">
    <location>
        <begin position="96"/>
        <end position="121"/>
    </location>
</feature>
<evidence type="ECO:0000256" key="5">
    <source>
        <dbReference type="SAM" id="Phobius"/>
    </source>
</evidence>
<organism evidence="6 7">
    <name type="scientific">Oncorhynchus kisutch</name>
    <name type="common">Coho salmon</name>
    <name type="synonym">Salmo kisutch</name>
    <dbReference type="NCBI Taxonomy" id="8019"/>
    <lineage>
        <taxon>Eukaryota</taxon>
        <taxon>Metazoa</taxon>
        <taxon>Chordata</taxon>
        <taxon>Craniata</taxon>
        <taxon>Vertebrata</taxon>
        <taxon>Euteleostomi</taxon>
        <taxon>Actinopterygii</taxon>
        <taxon>Neopterygii</taxon>
        <taxon>Teleostei</taxon>
        <taxon>Protacanthopterygii</taxon>
        <taxon>Salmoniformes</taxon>
        <taxon>Salmonidae</taxon>
        <taxon>Salmoninae</taxon>
        <taxon>Oncorhynchus</taxon>
    </lineage>
</organism>
<dbReference type="KEGG" id="oki:109902070"/>
<accession>A0A8C7J4H7</accession>
<feature type="transmembrane region" description="Helical" evidence="5">
    <location>
        <begin position="186"/>
        <end position="207"/>
    </location>
</feature>
<gene>
    <name evidence="6" type="primary">TSPAN13</name>
    <name evidence="6" type="synonym">LOC109902070</name>
</gene>
<dbReference type="GeneTree" id="ENSGT00940000157010"/>
<evidence type="ECO:0000256" key="2">
    <source>
        <dbReference type="ARBA" id="ARBA00022692"/>
    </source>
</evidence>
<dbReference type="PANTHER" id="PTHR19282:SF203">
    <property type="entry name" value="TETRASPANIN-13"/>
    <property type="match status" value="1"/>
</dbReference>
<protein>
    <submittedName>
        <fullName evidence="6">Tetraspanin 13a</fullName>
    </submittedName>
</protein>
<feature type="transmembrane region" description="Helical" evidence="5">
    <location>
        <begin position="36"/>
        <end position="54"/>
    </location>
</feature>
<proteinExistence type="predicted"/>
<keyword evidence="3 5" id="KW-1133">Transmembrane helix</keyword>